<accession>A0A6N3ADF7</accession>
<dbReference type="AlphaFoldDB" id="A0A6N3ADF7"/>
<keyword evidence="2" id="KW-0732">Signal</keyword>
<organism evidence="4">
    <name type="scientific">Thomasclavelia ramosa</name>
    <dbReference type="NCBI Taxonomy" id="1547"/>
    <lineage>
        <taxon>Bacteria</taxon>
        <taxon>Bacillati</taxon>
        <taxon>Bacillota</taxon>
        <taxon>Erysipelotrichia</taxon>
        <taxon>Erysipelotrichales</taxon>
        <taxon>Coprobacillaceae</taxon>
        <taxon>Thomasclavelia</taxon>
    </lineage>
</organism>
<feature type="signal peptide" evidence="2">
    <location>
        <begin position="1"/>
        <end position="22"/>
    </location>
</feature>
<name>A0A6N3ADF7_9FIRM</name>
<keyword evidence="1" id="KW-0472">Membrane</keyword>
<keyword evidence="1" id="KW-1133">Transmembrane helix</keyword>
<evidence type="ECO:0000256" key="2">
    <source>
        <dbReference type="SAM" id="SignalP"/>
    </source>
</evidence>
<dbReference type="RefSeq" id="WP_156635429.1">
    <property type="nucleotide sequence ID" value="NZ_CACRTL010000019.1"/>
</dbReference>
<keyword evidence="1" id="KW-0812">Transmembrane</keyword>
<evidence type="ECO:0000256" key="1">
    <source>
        <dbReference type="SAM" id="Phobius"/>
    </source>
</evidence>
<sequence length="58" mass="6299">MNNKQKKSISLLLLLLSSTTLATSNKDTFLGITASALSIVTFIISCITLKKISKENLK</sequence>
<reference evidence="4" key="1">
    <citation type="submission" date="2019-11" db="EMBL/GenBank/DDBJ databases">
        <authorList>
            <person name="Feng L."/>
        </authorList>
    </citation>
    <scope>NUCLEOTIDE SEQUENCE</scope>
    <source>
        <strain evidence="4">CramosumLFYP8</strain>
    </source>
</reference>
<protein>
    <submittedName>
        <fullName evidence="4">Uncharacterized protein</fullName>
    </submittedName>
</protein>
<proteinExistence type="predicted"/>
<evidence type="ECO:0000313" key="4">
    <source>
        <dbReference type="EMBL" id="VYT87846.1"/>
    </source>
</evidence>
<gene>
    <name evidence="4" type="ORF">CRLFYP8_02408</name>
    <name evidence="3" type="ORF">PM738_04550</name>
</gene>
<dbReference type="Proteomes" id="UP001211987">
    <property type="component" value="Unassembled WGS sequence"/>
</dbReference>
<feature type="chain" id="PRO_5038687199" evidence="2">
    <location>
        <begin position="23"/>
        <end position="58"/>
    </location>
</feature>
<dbReference type="EMBL" id="CACRTL010000019">
    <property type="protein sequence ID" value="VYT87846.1"/>
    <property type="molecule type" value="Genomic_DNA"/>
</dbReference>
<reference evidence="3" key="2">
    <citation type="submission" date="2023-01" db="EMBL/GenBank/DDBJ databases">
        <title>Human gut microbiome strain richness.</title>
        <authorList>
            <person name="Chen-Liaw A."/>
        </authorList>
    </citation>
    <scope>NUCLEOTIDE SEQUENCE</scope>
    <source>
        <strain evidence="3">1001217st2_G6_1001217B_191108</strain>
    </source>
</reference>
<feature type="transmembrane region" description="Helical" evidence="1">
    <location>
        <begin position="32"/>
        <end position="49"/>
    </location>
</feature>
<evidence type="ECO:0000313" key="3">
    <source>
        <dbReference type="EMBL" id="MDB7083064.1"/>
    </source>
</evidence>
<dbReference type="EMBL" id="JAQLKE010000005">
    <property type="protein sequence ID" value="MDB7083064.1"/>
    <property type="molecule type" value="Genomic_DNA"/>
</dbReference>